<sequence length="92" mass="10993">MILNILEKILIFFNYIFFSIIWLLHKIAKIIEFIVCIVLFLAIWESIGMLTQPYQGIILNILIFGSAFSFISLFSLMIWKKEKFNKIIHKFF</sequence>
<evidence type="ECO:0000256" key="1">
    <source>
        <dbReference type="SAM" id="Phobius"/>
    </source>
</evidence>
<dbReference type="Proteomes" id="UP000177579">
    <property type="component" value="Unassembled WGS sequence"/>
</dbReference>
<organism evidence="2 3">
    <name type="scientific">Candidatus Falkowbacteria bacterium RIFOXYD2_FULL_34_120</name>
    <dbReference type="NCBI Taxonomy" id="1798007"/>
    <lineage>
        <taxon>Bacteria</taxon>
        <taxon>Candidatus Falkowiibacteriota</taxon>
    </lineage>
</organism>
<evidence type="ECO:0000313" key="2">
    <source>
        <dbReference type="EMBL" id="OGF40337.1"/>
    </source>
</evidence>
<feature type="transmembrane region" description="Helical" evidence="1">
    <location>
        <begin position="31"/>
        <end position="51"/>
    </location>
</feature>
<accession>A0A1F5TNB6</accession>
<dbReference type="AlphaFoldDB" id="A0A1F5TNB6"/>
<keyword evidence="1" id="KW-1133">Transmembrane helix</keyword>
<feature type="transmembrane region" description="Helical" evidence="1">
    <location>
        <begin position="57"/>
        <end position="79"/>
    </location>
</feature>
<keyword evidence="1" id="KW-0812">Transmembrane</keyword>
<dbReference type="EMBL" id="MFGO01000031">
    <property type="protein sequence ID" value="OGF40337.1"/>
    <property type="molecule type" value="Genomic_DNA"/>
</dbReference>
<feature type="transmembrane region" description="Helical" evidence="1">
    <location>
        <begin position="6"/>
        <end position="24"/>
    </location>
</feature>
<comment type="caution">
    <text evidence="2">The sequence shown here is derived from an EMBL/GenBank/DDBJ whole genome shotgun (WGS) entry which is preliminary data.</text>
</comment>
<name>A0A1F5TNB6_9BACT</name>
<protein>
    <submittedName>
        <fullName evidence="2">Uncharacterized protein</fullName>
    </submittedName>
</protein>
<reference evidence="2 3" key="1">
    <citation type="journal article" date="2016" name="Nat. Commun.">
        <title>Thousands of microbial genomes shed light on interconnected biogeochemical processes in an aquifer system.</title>
        <authorList>
            <person name="Anantharaman K."/>
            <person name="Brown C.T."/>
            <person name="Hug L.A."/>
            <person name="Sharon I."/>
            <person name="Castelle C.J."/>
            <person name="Probst A.J."/>
            <person name="Thomas B.C."/>
            <person name="Singh A."/>
            <person name="Wilkins M.J."/>
            <person name="Karaoz U."/>
            <person name="Brodie E.L."/>
            <person name="Williams K.H."/>
            <person name="Hubbard S.S."/>
            <person name="Banfield J.F."/>
        </authorList>
    </citation>
    <scope>NUCLEOTIDE SEQUENCE [LARGE SCALE GENOMIC DNA]</scope>
</reference>
<proteinExistence type="predicted"/>
<gene>
    <name evidence="2" type="ORF">A2531_00615</name>
</gene>
<evidence type="ECO:0000313" key="3">
    <source>
        <dbReference type="Proteomes" id="UP000177579"/>
    </source>
</evidence>
<keyword evidence="1" id="KW-0472">Membrane</keyword>